<dbReference type="InterPro" id="IPR006094">
    <property type="entry name" value="Oxid_FAD_bind_N"/>
</dbReference>
<feature type="domain" description="FAD-binding PCMH-type" evidence="3">
    <location>
        <begin position="19"/>
        <end position="198"/>
    </location>
</feature>
<organism evidence="4 5">
    <name type="scientific">Penicillium brasilianum</name>
    <dbReference type="NCBI Taxonomy" id="104259"/>
    <lineage>
        <taxon>Eukaryota</taxon>
        <taxon>Fungi</taxon>
        <taxon>Dikarya</taxon>
        <taxon>Ascomycota</taxon>
        <taxon>Pezizomycotina</taxon>
        <taxon>Eurotiomycetes</taxon>
        <taxon>Eurotiomycetidae</taxon>
        <taxon>Eurotiales</taxon>
        <taxon>Aspergillaceae</taxon>
        <taxon>Penicillium</taxon>
    </lineage>
</organism>
<keyword evidence="5" id="KW-1185">Reference proteome</keyword>
<dbReference type="OrthoDB" id="9983560at2759"/>
<gene>
    <name evidence="4" type="ORF">PMG11_03509</name>
</gene>
<dbReference type="SUPFAM" id="SSF56176">
    <property type="entry name" value="FAD-binding/transporter-associated domain-like"/>
    <property type="match status" value="1"/>
</dbReference>
<evidence type="ECO:0000259" key="3">
    <source>
        <dbReference type="PROSITE" id="PS51387"/>
    </source>
</evidence>
<evidence type="ECO:0000256" key="1">
    <source>
        <dbReference type="ARBA" id="ARBA00005466"/>
    </source>
</evidence>
<proteinExistence type="inferred from homology"/>
<dbReference type="PROSITE" id="PS51387">
    <property type="entry name" value="FAD_PCMH"/>
    <property type="match status" value="1"/>
</dbReference>
<keyword evidence="2" id="KW-0560">Oxidoreductase</keyword>
<dbReference type="InterPro" id="IPR036318">
    <property type="entry name" value="FAD-bd_PCMH-like_sf"/>
</dbReference>
<evidence type="ECO:0000256" key="2">
    <source>
        <dbReference type="ARBA" id="ARBA00023002"/>
    </source>
</evidence>
<dbReference type="AlphaFoldDB" id="A0A0F7VHQ3"/>
<reference evidence="5" key="1">
    <citation type="journal article" date="2015" name="Genome Announc.">
        <title>Draft genome sequence of the fungus Penicillium brasilianum MG11.</title>
        <authorList>
            <person name="Horn F."/>
            <person name="Linde J."/>
            <person name="Mattern D.J."/>
            <person name="Walther G."/>
            <person name="Guthke R."/>
            <person name="Brakhage A.A."/>
            <person name="Valiante V."/>
        </authorList>
    </citation>
    <scope>NUCLEOTIDE SEQUENCE [LARGE SCALE GENOMIC DNA]</scope>
    <source>
        <strain evidence="5">MG11</strain>
    </source>
</reference>
<dbReference type="InterPro" id="IPR016166">
    <property type="entry name" value="FAD-bd_PCMH"/>
</dbReference>
<dbReference type="PANTHER" id="PTHR13878:SF91">
    <property type="entry name" value="FAD BINDING DOMAIN PROTEIN (AFU_ORTHOLOGUE AFUA_6G12070)-RELATED"/>
    <property type="match status" value="1"/>
</dbReference>
<protein>
    <recommendedName>
        <fullName evidence="3">FAD-binding PCMH-type domain-containing protein</fullName>
    </recommendedName>
</protein>
<evidence type="ECO:0000313" key="5">
    <source>
        <dbReference type="Proteomes" id="UP000042958"/>
    </source>
</evidence>
<dbReference type="STRING" id="104259.A0A0F7VHQ3"/>
<dbReference type="GO" id="GO:0016491">
    <property type="term" value="F:oxidoreductase activity"/>
    <property type="evidence" value="ECO:0007669"/>
    <property type="project" value="UniProtKB-KW"/>
</dbReference>
<evidence type="ECO:0000313" key="4">
    <source>
        <dbReference type="EMBL" id="CEO58807.1"/>
    </source>
</evidence>
<comment type="similarity">
    <text evidence="1">Belongs to the oxygen-dependent FAD-linked oxidoreductase family.</text>
</comment>
<dbReference type="Proteomes" id="UP000042958">
    <property type="component" value="Unassembled WGS sequence"/>
</dbReference>
<dbReference type="PANTHER" id="PTHR13878">
    <property type="entry name" value="GULONOLACTONE OXIDASE"/>
    <property type="match status" value="1"/>
</dbReference>
<dbReference type="EMBL" id="CDHK01000003">
    <property type="protein sequence ID" value="CEO58807.1"/>
    <property type="molecule type" value="Genomic_DNA"/>
</dbReference>
<dbReference type="Pfam" id="PF01565">
    <property type="entry name" value="FAD_binding_4"/>
    <property type="match status" value="1"/>
</dbReference>
<dbReference type="Gene3D" id="3.30.465.10">
    <property type="match status" value="2"/>
</dbReference>
<dbReference type="GO" id="GO:0071949">
    <property type="term" value="F:FAD binding"/>
    <property type="evidence" value="ECO:0007669"/>
    <property type="project" value="InterPro"/>
</dbReference>
<name>A0A0F7VHQ3_PENBI</name>
<sequence length="473" mass="51969">MAPYFGSCDPFYPSSEPCPIGNLVQYAVNVSKPEHIIRTLDFTRKYNIRFIVRNTGHDYQGKSTGAGALGVWMHNLKDIEVKDWSDAHYTGKAAKLAAGVQGIDAFEAAHKEELRIVGGECPSVGLAGGYSQGGGHSALSSRYGLGADQILEWEVIDGTGRFIIANREQNADLYWALAGGGGGTYGIVWSMTSKAHPDGVVSGLNLTFSATEISTDTFFQAVELYNAHLPSIVDEGVMSLNFLTNTSFTIAPMTGPDIPLRRLESLFQPVRDKFDRLGIHYTYHSEEFDSYLAQFRTQQAPIEVGIAQYGGWLVPRSVVQENNSGLTESIRSVISNGGIFTTVAINVSKQVSGDVHNAVLPAWREAIAHVVLSTSWKWDDHEYTIAAQEKMTNDFMPSLMKLAPNSGAYLNEADFRQLDFKTAFYGENYDALRQVKAKYDPHNLFYGLTAVGSDEWTVSSSGRMCPVVSHDEL</sequence>
<dbReference type="InterPro" id="IPR050432">
    <property type="entry name" value="FAD-linked_Oxidoreductases_BP"/>
</dbReference>
<dbReference type="InterPro" id="IPR012951">
    <property type="entry name" value="BBE"/>
</dbReference>
<dbReference type="Pfam" id="PF08031">
    <property type="entry name" value="BBE"/>
    <property type="match status" value="1"/>
</dbReference>
<accession>A0A0F7VHQ3</accession>
<dbReference type="InterPro" id="IPR016169">
    <property type="entry name" value="FAD-bd_PCMH_sub2"/>
</dbReference>